<sequence length="167" mass="19223">MTKLIYLNGYAPALREQVQRLIDTDQLGAWLARRYPPAPAHAIQSNSALYDYTQRIKQAYLRSSVPVTKVSFDARLHVIDNALGQHQFISRVQGAKLKSKNEIKISALLKTLPEPLLQMVVVHELAHLREKDHNKAFYQLCEHMLADYHQRELDLRLFLTHQSLLTG</sequence>
<dbReference type="Gene3D" id="3.30.2010.10">
    <property type="entry name" value="Metalloproteases ('zincins'), catalytic domain"/>
    <property type="match status" value="1"/>
</dbReference>
<organism evidence="2 3">
    <name type="scientific">Paraperlucidibaca baekdonensis</name>
    <dbReference type="NCBI Taxonomy" id="748120"/>
    <lineage>
        <taxon>Bacteria</taxon>
        <taxon>Pseudomonadati</taxon>
        <taxon>Pseudomonadota</taxon>
        <taxon>Gammaproteobacteria</taxon>
        <taxon>Moraxellales</taxon>
        <taxon>Moraxellaceae</taxon>
        <taxon>Paraperlucidibaca</taxon>
    </lineage>
</organism>
<dbReference type="InterPro" id="IPR053136">
    <property type="entry name" value="UTP_pyrophosphatase-like"/>
</dbReference>
<dbReference type="EMBL" id="QUNR01000002">
    <property type="protein sequence ID" value="REH38969.1"/>
    <property type="molecule type" value="Genomic_DNA"/>
</dbReference>
<evidence type="ECO:0000313" key="2">
    <source>
        <dbReference type="EMBL" id="REH38969.1"/>
    </source>
</evidence>
<proteinExistence type="predicted"/>
<dbReference type="RefSeq" id="WP_116207985.1">
    <property type="nucleotide sequence ID" value="NZ_QUNR01000002.1"/>
</dbReference>
<accession>A0A3E0H679</accession>
<dbReference type="AlphaFoldDB" id="A0A3E0H679"/>
<dbReference type="Proteomes" id="UP000256774">
    <property type="component" value="Unassembled WGS sequence"/>
</dbReference>
<gene>
    <name evidence="2" type="ORF">DFR26_1139</name>
</gene>
<evidence type="ECO:0000313" key="3">
    <source>
        <dbReference type="Proteomes" id="UP000256774"/>
    </source>
</evidence>
<comment type="caution">
    <text evidence="2">The sequence shown here is derived from an EMBL/GenBank/DDBJ whole genome shotgun (WGS) entry which is preliminary data.</text>
</comment>
<dbReference type="PANTHER" id="PTHR30399">
    <property type="entry name" value="UNCHARACTERIZED PROTEIN YGJP"/>
    <property type="match status" value="1"/>
</dbReference>
<protein>
    <recommendedName>
        <fullName evidence="1">YgjP-like metallopeptidase domain-containing protein</fullName>
    </recommendedName>
</protein>
<dbReference type="InterPro" id="IPR002725">
    <property type="entry name" value="YgjP-like_metallopeptidase"/>
</dbReference>
<dbReference type="CDD" id="cd07344">
    <property type="entry name" value="M48_yhfN_like"/>
    <property type="match status" value="1"/>
</dbReference>
<keyword evidence="3" id="KW-1185">Reference proteome</keyword>
<dbReference type="OrthoDB" id="9000630at2"/>
<reference evidence="2 3" key="1">
    <citation type="submission" date="2018-08" db="EMBL/GenBank/DDBJ databases">
        <title>Genomic Encyclopedia of Type Strains, Phase IV (KMG-IV): sequencing the most valuable type-strain genomes for metagenomic binning, comparative biology and taxonomic classification.</title>
        <authorList>
            <person name="Goeker M."/>
        </authorList>
    </citation>
    <scope>NUCLEOTIDE SEQUENCE [LARGE SCALE GENOMIC DNA]</scope>
    <source>
        <strain evidence="2 3">DSM 26022</strain>
    </source>
</reference>
<evidence type="ECO:0000259" key="1">
    <source>
        <dbReference type="Pfam" id="PF01863"/>
    </source>
</evidence>
<name>A0A3E0H679_9GAMM</name>
<feature type="domain" description="YgjP-like metallopeptidase" evidence="1">
    <location>
        <begin position="98"/>
        <end position="156"/>
    </location>
</feature>
<dbReference type="Pfam" id="PF01863">
    <property type="entry name" value="YgjP-like"/>
    <property type="match status" value="1"/>
</dbReference>
<dbReference type="PANTHER" id="PTHR30399:SF1">
    <property type="entry name" value="UTP PYROPHOSPHATASE"/>
    <property type="match status" value="1"/>
</dbReference>